<dbReference type="GO" id="GO:0030515">
    <property type="term" value="F:snoRNA binding"/>
    <property type="evidence" value="ECO:0007669"/>
    <property type="project" value="InterPro"/>
</dbReference>
<dbReference type="InterPro" id="IPR011990">
    <property type="entry name" value="TPR-like_helical_dom_sf"/>
</dbReference>
<evidence type="ECO:0000313" key="8">
    <source>
        <dbReference type="Proteomes" id="UP001303373"/>
    </source>
</evidence>
<name>A0AAQ3LX21_9PEZI</name>
<comment type="subcellular location">
    <subcellularLocation>
        <location evidence="1">Nucleus</location>
        <location evidence="1">Nucleolus</location>
    </subcellularLocation>
</comment>
<sequence>MSAASDKARFYLEQYVPELQEYARKNIFTRDQISAITAKRSDFEHILNARGSTPSDYARYATYEMNLDNLRKKRCKRLGVKSTTFSGQRTIFFILDRATKKFPGDMGLWMQYIHYCQKEKANKKLGKIFTQVLRLKPREYGLWVLAAKYYAEGQGDMSSARSYMQRGLRFCNDSKQLYLEYTKLEMVYLAKLAARRKILGLDETRKEADALEDENMIVLPQISVEDIDPEANKGVEEVNAAALEKLASAPAFTGAIPKAIFDAAMKQFKDNSEVAEEFFDLVASFNDVQATTAILQHILDHLLATSPNSPEAIICESRMSLQGIDAASPDFPAALGSALIKIKRGTSELSEKQQPILAEKAVSTLLQYVKTEADLDEAVILVLESSLNRYLRVIATLKAPSNGRKSKQVSDLVEQYQANGKQTLAQIRKTIV</sequence>
<organism evidence="7 8">
    <name type="scientific">Acrodontium crateriforme</name>
    <dbReference type="NCBI Taxonomy" id="150365"/>
    <lineage>
        <taxon>Eukaryota</taxon>
        <taxon>Fungi</taxon>
        <taxon>Dikarya</taxon>
        <taxon>Ascomycota</taxon>
        <taxon>Pezizomycotina</taxon>
        <taxon>Dothideomycetes</taxon>
        <taxon>Dothideomycetidae</taxon>
        <taxon>Mycosphaerellales</taxon>
        <taxon>Teratosphaeriaceae</taxon>
        <taxon>Acrodontium</taxon>
    </lineage>
</organism>
<evidence type="ECO:0000256" key="4">
    <source>
        <dbReference type="ARBA" id="ARBA00022737"/>
    </source>
</evidence>
<keyword evidence="8" id="KW-1185">Reference proteome</keyword>
<dbReference type="Gene3D" id="1.25.40.10">
    <property type="entry name" value="Tetratricopeptide repeat domain"/>
    <property type="match status" value="1"/>
</dbReference>
<evidence type="ECO:0000256" key="5">
    <source>
        <dbReference type="ARBA" id="ARBA00023242"/>
    </source>
</evidence>
<dbReference type="SUPFAM" id="SSF48452">
    <property type="entry name" value="TPR-like"/>
    <property type="match status" value="1"/>
</dbReference>
<feature type="domain" description="U3 small nucleolar RNA-associated protein 6 N-terminal" evidence="6">
    <location>
        <begin position="12"/>
        <end position="83"/>
    </location>
</feature>
<evidence type="ECO:0000259" key="6">
    <source>
        <dbReference type="Pfam" id="PF08640"/>
    </source>
</evidence>
<dbReference type="InterPro" id="IPR003107">
    <property type="entry name" value="HAT"/>
</dbReference>
<evidence type="ECO:0000256" key="3">
    <source>
        <dbReference type="ARBA" id="ARBA00022552"/>
    </source>
</evidence>
<protein>
    <submittedName>
        <fullName evidence="7">HAT (Half-A-TPR) repeat-containing protein</fullName>
    </submittedName>
</protein>
<evidence type="ECO:0000313" key="7">
    <source>
        <dbReference type="EMBL" id="WPG97429.1"/>
    </source>
</evidence>
<dbReference type="GO" id="GO:0000462">
    <property type="term" value="P:maturation of SSU-rRNA from tricistronic rRNA transcript (SSU-rRNA, 5.8S rRNA, LSU-rRNA)"/>
    <property type="evidence" value="ECO:0007669"/>
    <property type="project" value="InterPro"/>
</dbReference>
<dbReference type="SMART" id="SM00386">
    <property type="entry name" value="HAT"/>
    <property type="match status" value="3"/>
</dbReference>
<proteinExistence type="inferred from homology"/>
<dbReference type="GO" id="GO:0032040">
    <property type="term" value="C:small-subunit processome"/>
    <property type="evidence" value="ECO:0007669"/>
    <property type="project" value="TreeGrafter"/>
</dbReference>
<gene>
    <name evidence="7" type="ORF">R9X50_00020400</name>
</gene>
<dbReference type="EMBL" id="CP138580">
    <property type="protein sequence ID" value="WPG97429.1"/>
    <property type="molecule type" value="Genomic_DNA"/>
</dbReference>
<comment type="similarity">
    <text evidence="2">Belongs to the UTP6 family.</text>
</comment>
<keyword evidence="3" id="KW-0698">rRNA processing</keyword>
<dbReference type="InterPro" id="IPR013949">
    <property type="entry name" value="Utp6"/>
</dbReference>
<dbReference type="Proteomes" id="UP001303373">
    <property type="component" value="Chromosome 1"/>
</dbReference>
<dbReference type="InterPro" id="IPR055347">
    <property type="entry name" value="UTP6_N"/>
</dbReference>
<dbReference type="AlphaFoldDB" id="A0AAQ3LX21"/>
<dbReference type="Pfam" id="PF08640">
    <property type="entry name" value="U3_assoc_6"/>
    <property type="match status" value="1"/>
</dbReference>
<keyword evidence="4" id="KW-0677">Repeat</keyword>
<keyword evidence="5" id="KW-0539">Nucleus</keyword>
<evidence type="ECO:0000256" key="2">
    <source>
        <dbReference type="ARBA" id="ARBA00010734"/>
    </source>
</evidence>
<dbReference type="PANTHER" id="PTHR23271:SF1">
    <property type="entry name" value="U3 SMALL NUCLEOLAR RNA-ASSOCIATED PROTEIN 6 HOMOLOG"/>
    <property type="match status" value="1"/>
</dbReference>
<evidence type="ECO:0000256" key="1">
    <source>
        <dbReference type="ARBA" id="ARBA00004604"/>
    </source>
</evidence>
<dbReference type="GO" id="GO:0034388">
    <property type="term" value="C:Pwp2p-containing subcomplex of 90S preribosome"/>
    <property type="evidence" value="ECO:0007669"/>
    <property type="project" value="TreeGrafter"/>
</dbReference>
<reference evidence="7 8" key="1">
    <citation type="submission" date="2023-11" db="EMBL/GenBank/DDBJ databases">
        <title>An acidophilic fungus is an integral part of prey digestion in a carnivorous sundew plant.</title>
        <authorList>
            <person name="Tsai I.J."/>
        </authorList>
    </citation>
    <scope>NUCLEOTIDE SEQUENCE [LARGE SCALE GENOMIC DNA]</scope>
    <source>
        <strain evidence="7">169a</strain>
    </source>
</reference>
<accession>A0AAQ3LX21</accession>
<dbReference type="PANTHER" id="PTHR23271">
    <property type="entry name" value="HEPATOCELLULAR CARCINOMA-ASSOCIATED ANTIGEN 66"/>
    <property type="match status" value="1"/>
</dbReference>